<name>A0ABX2FVV5_9BACT</name>
<evidence type="ECO:0000256" key="1">
    <source>
        <dbReference type="SAM" id="SignalP"/>
    </source>
</evidence>
<comment type="caution">
    <text evidence="2">The sequence shown here is derived from an EMBL/GenBank/DDBJ whole genome shotgun (WGS) entry which is preliminary data.</text>
</comment>
<gene>
    <name evidence="2" type="ORF">HNP98_003942</name>
</gene>
<dbReference type="Proteomes" id="UP000779507">
    <property type="component" value="Unassembled WGS sequence"/>
</dbReference>
<dbReference type="EMBL" id="JABSNP010000025">
    <property type="protein sequence ID" value="NRT21097.1"/>
    <property type="molecule type" value="Genomic_DNA"/>
</dbReference>
<evidence type="ECO:0000313" key="2">
    <source>
        <dbReference type="EMBL" id="NRT21097.1"/>
    </source>
</evidence>
<keyword evidence="3" id="KW-1185">Reference proteome</keyword>
<organism evidence="2 3">
    <name type="scientific">Hymenobacter caeli</name>
    <dbReference type="NCBI Taxonomy" id="2735894"/>
    <lineage>
        <taxon>Bacteria</taxon>
        <taxon>Pseudomonadati</taxon>
        <taxon>Bacteroidota</taxon>
        <taxon>Cytophagia</taxon>
        <taxon>Cytophagales</taxon>
        <taxon>Hymenobacteraceae</taxon>
        <taxon>Hymenobacter</taxon>
    </lineage>
</organism>
<sequence length="204" mass="22699">MRKLFSLKSGWLAVGFCGVLGASCVPQAFEQADYKSHLTPNEKTELAAGRTVNKMHSSYWRFHPSQLYWAGPLRVKPLPNGKLKFIPFGNWKQYDEKGGLLCESTYIATDIGSAGHSRMHYPAGFLQAVTDGWVAQLNGDSVLVGRIVQFNGGNEKDTAYVEKRWFKNGKSVRPAVRSLDLQGLRPVPKHYKSARQAPAADDSR</sequence>
<proteinExistence type="predicted"/>
<reference evidence="2 3" key="1">
    <citation type="submission" date="2020-05" db="EMBL/GenBank/DDBJ databases">
        <title>Genomic Encyclopedia of Type Strains, Phase IV (KMG-V): Genome sequencing to study the core and pangenomes of soil and plant-associated prokaryotes.</title>
        <authorList>
            <person name="Whitman W."/>
        </authorList>
    </citation>
    <scope>NUCLEOTIDE SEQUENCE [LARGE SCALE GENOMIC DNA]</scope>
    <source>
        <strain evidence="2 3">9A</strain>
    </source>
</reference>
<dbReference type="PROSITE" id="PS51257">
    <property type="entry name" value="PROKAR_LIPOPROTEIN"/>
    <property type="match status" value="1"/>
</dbReference>
<keyword evidence="1" id="KW-0732">Signal</keyword>
<evidence type="ECO:0000313" key="3">
    <source>
        <dbReference type="Proteomes" id="UP000779507"/>
    </source>
</evidence>
<accession>A0ABX2FVV5</accession>
<protein>
    <submittedName>
        <fullName evidence="2">Uncharacterized protein</fullName>
    </submittedName>
</protein>
<feature type="signal peptide" evidence="1">
    <location>
        <begin position="1"/>
        <end position="28"/>
    </location>
</feature>
<feature type="chain" id="PRO_5045303415" evidence="1">
    <location>
        <begin position="29"/>
        <end position="204"/>
    </location>
</feature>
<dbReference type="RefSeq" id="WP_173811856.1">
    <property type="nucleotide sequence ID" value="NZ_JABSNP010000025.1"/>
</dbReference>